<dbReference type="GeneID" id="8236177"/>
<dbReference type="HOGENOM" id="CLU_2624956_0_0_1"/>
<dbReference type="CTD" id="8236177"/>
<evidence type="ECO:0000313" key="3">
    <source>
        <dbReference type="EnsemblMetazoa" id="PHUM496560-PA"/>
    </source>
</evidence>
<dbReference type="Proteomes" id="UP000009046">
    <property type="component" value="Unassembled WGS sequence"/>
</dbReference>
<name>E0VX82_PEDHC</name>
<dbReference type="InParanoid" id="E0VX82"/>
<proteinExistence type="predicted"/>
<gene>
    <name evidence="3" type="primary">8236177</name>
    <name evidence="2" type="ORF">Phum_PHUM496560</name>
</gene>
<reference evidence="3" key="3">
    <citation type="submission" date="2020-05" db="UniProtKB">
        <authorList>
            <consortium name="EnsemblMetazoa"/>
        </authorList>
    </citation>
    <scope>IDENTIFICATION</scope>
    <source>
        <strain evidence="3">USDA</strain>
    </source>
</reference>
<keyword evidence="1" id="KW-0812">Transmembrane</keyword>
<dbReference type="EMBL" id="DS235829">
    <property type="protein sequence ID" value="EEB17988.1"/>
    <property type="molecule type" value="Genomic_DNA"/>
</dbReference>
<dbReference type="EnsemblMetazoa" id="PHUM496560-RA">
    <property type="protein sequence ID" value="PHUM496560-PA"/>
    <property type="gene ID" value="PHUM496560"/>
</dbReference>
<evidence type="ECO:0000256" key="1">
    <source>
        <dbReference type="SAM" id="Phobius"/>
    </source>
</evidence>
<keyword evidence="1" id="KW-0472">Membrane</keyword>
<evidence type="ECO:0000313" key="4">
    <source>
        <dbReference type="Proteomes" id="UP000009046"/>
    </source>
</evidence>
<feature type="transmembrane region" description="Helical" evidence="1">
    <location>
        <begin position="20"/>
        <end position="42"/>
    </location>
</feature>
<dbReference type="Gene3D" id="1.10.287.1130">
    <property type="entry name" value="CytochromE C oxidase copper chaperone"/>
    <property type="match status" value="1"/>
</dbReference>
<reference evidence="2" key="1">
    <citation type="submission" date="2007-04" db="EMBL/GenBank/DDBJ databases">
        <title>Annotation of Pediculus humanus corporis strain USDA.</title>
        <authorList>
            <person name="Kirkness E."/>
            <person name="Hannick L."/>
            <person name="Hass B."/>
            <person name="Bruggner R."/>
            <person name="Lawson D."/>
            <person name="Bidwell S."/>
            <person name="Joardar V."/>
            <person name="Caler E."/>
            <person name="Walenz B."/>
            <person name="Inman J."/>
            <person name="Schobel S."/>
            <person name="Galinsky K."/>
            <person name="Amedeo P."/>
            <person name="Strausberg R."/>
        </authorList>
    </citation>
    <scope>NUCLEOTIDE SEQUENCE</scope>
    <source>
        <strain evidence="2">USDA</strain>
    </source>
</reference>
<dbReference type="OrthoDB" id="1915887at2759"/>
<dbReference type="VEuPathDB" id="VectorBase:PHUM496560"/>
<dbReference type="KEGG" id="phu:Phum_PHUM496560"/>
<reference evidence="2" key="2">
    <citation type="submission" date="2007-04" db="EMBL/GenBank/DDBJ databases">
        <title>The genome of the human body louse.</title>
        <authorList>
            <consortium name="The Human Body Louse Genome Consortium"/>
            <person name="Kirkness E."/>
            <person name="Walenz B."/>
            <person name="Hass B."/>
            <person name="Bruggner R."/>
            <person name="Strausberg R."/>
        </authorList>
    </citation>
    <scope>NUCLEOTIDE SEQUENCE</scope>
    <source>
        <strain evidence="2">USDA</strain>
    </source>
</reference>
<keyword evidence="4" id="KW-1185">Reference proteome</keyword>
<dbReference type="SUPFAM" id="SSF47072">
    <property type="entry name" value="Cysteine alpha-hairpin motif"/>
    <property type="match status" value="1"/>
</dbReference>
<dbReference type="InterPro" id="IPR009069">
    <property type="entry name" value="Cys_alpha_HP_mot_SF"/>
</dbReference>
<dbReference type="AlphaFoldDB" id="E0VX82"/>
<accession>E0VX82</accession>
<dbReference type="EMBL" id="AAZO01006016">
    <property type="status" value="NOT_ANNOTATED_CDS"/>
    <property type="molecule type" value="Genomic_DNA"/>
</dbReference>
<evidence type="ECO:0000313" key="2">
    <source>
        <dbReference type="EMBL" id="EEB17988.1"/>
    </source>
</evidence>
<dbReference type="RefSeq" id="XP_002430726.1">
    <property type="nucleotide sequence ID" value="XM_002430681.1"/>
</dbReference>
<keyword evidence="1" id="KW-1133">Transmembrane helix</keyword>
<organism>
    <name type="scientific">Pediculus humanus subsp. corporis</name>
    <name type="common">Body louse</name>
    <dbReference type="NCBI Taxonomy" id="121224"/>
    <lineage>
        <taxon>Eukaryota</taxon>
        <taxon>Metazoa</taxon>
        <taxon>Ecdysozoa</taxon>
        <taxon>Arthropoda</taxon>
        <taxon>Hexapoda</taxon>
        <taxon>Insecta</taxon>
        <taxon>Pterygota</taxon>
        <taxon>Neoptera</taxon>
        <taxon>Paraneoptera</taxon>
        <taxon>Psocodea</taxon>
        <taxon>Troctomorpha</taxon>
        <taxon>Phthiraptera</taxon>
        <taxon>Anoplura</taxon>
        <taxon>Pediculidae</taxon>
        <taxon>Pediculus</taxon>
    </lineage>
</organism>
<sequence length="78" mass="8629">MNVSLTLNLFRNQSFKSAKIFIFMLAIFQNLGSLTLHSAMGVDAEISRGNKSIPIGPDGKKLKPCCACPETKKERDAW</sequence>
<protein>
    <submittedName>
        <fullName evidence="2 3">Cytochrome C oxidase copper chaperone, putative</fullName>
    </submittedName>
</protein>